<dbReference type="PANTHER" id="PTHR10285">
    <property type="entry name" value="URIDINE KINASE"/>
    <property type="match status" value="1"/>
</dbReference>
<dbReference type="AlphaFoldDB" id="A0A450TZL2"/>
<evidence type="ECO:0000313" key="1">
    <source>
        <dbReference type="EMBL" id="VFJ75506.1"/>
    </source>
</evidence>
<dbReference type="EMBL" id="CAADFE010000078">
    <property type="protein sequence ID" value="VFJ75506.1"/>
    <property type="molecule type" value="Genomic_DNA"/>
</dbReference>
<dbReference type="Gene3D" id="3.40.50.300">
    <property type="entry name" value="P-loop containing nucleotide triphosphate hydrolases"/>
    <property type="match status" value="1"/>
</dbReference>
<dbReference type="SUPFAM" id="SSF52540">
    <property type="entry name" value="P-loop containing nucleoside triphosphate hydrolases"/>
    <property type="match status" value="1"/>
</dbReference>
<dbReference type="Pfam" id="PF03308">
    <property type="entry name" value="MeaB"/>
    <property type="match status" value="1"/>
</dbReference>
<dbReference type="InterPro" id="IPR027417">
    <property type="entry name" value="P-loop_NTPase"/>
</dbReference>
<proteinExistence type="predicted"/>
<protein>
    <submittedName>
        <fullName evidence="1">Glycerate kinase</fullName>
    </submittedName>
</protein>
<sequence length="322" mass="37559">MSDNLLDKHRTFMAAMIHLQSRVGNKQIKRFLRDNHLPESLSEQLTSIYQPLAEFIIRSGQRLNHRVIGINGSQGSGKSTLCRVLEWLLNQQGKRVATLSIDDLYLTEVRRIELAEQVHPLLRTRGVPGTHDVALGIRTLQTLQNGNPIALPRFNKAEDNPYPRHQWPAQTQSADFILFEGWCVASRPQSEADLREPINRLEAEEDHRGHWRRYVNDQLAGPYQTLFDPIDLLILLEVADFSWVYDWRKKQEDQLRQRQAGSRIMDDHMIARFIQHFERITRHNGQTLPRYADIRLILHRSQRIEKYVLARPHLGSLMHDLA</sequence>
<keyword evidence="1" id="KW-0418">Kinase</keyword>
<name>A0A450TZL2_9GAMM</name>
<organism evidence="1">
    <name type="scientific">Candidatus Kentrum sp. FW</name>
    <dbReference type="NCBI Taxonomy" id="2126338"/>
    <lineage>
        <taxon>Bacteria</taxon>
        <taxon>Pseudomonadati</taxon>
        <taxon>Pseudomonadota</taxon>
        <taxon>Gammaproteobacteria</taxon>
        <taxon>Candidatus Kentrum</taxon>
    </lineage>
</organism>
<accession>A0A450TZL2</accession>
<reference evidence="1" key="1">
    <citation type="submission" date="2019-02" db="EMBL/GenBank/DDBJ databases">
        <authorList>
            <person name="Gruber-Vodicka R. H."/>
            <person name="Seah K. B. B."/>
        </authorList>
    </citation>
    <scope>NUCLEOTIDE SEQUENCE</scope>
    <source>
        <strain evidence="1">BECK_BZ131</strain>
    </source>
</reference>
<keyword evidence="1" id="KW-0808">Transferase</keyword>
<dbReference type="GO" id="GO:0016301">
    <property type="term" value="F:kinase activity"/>
    <property type="evidence" value="ECO:0007669"/>
    <property type="project" value="UniProtKB-KW"/>
</dbReference>
<gene>
    <name evidence="1" type="ORF">BECKFW1821C_GA0114237_107818</name>
</gene>